<evidence type="ECO:0000313" key="3">
    <source>
        <dbReference type="EMBL" id="TWT18522.1"/>
    </source>
</evidence>
<evidence type="ECO:0000259" key="2">
    <source>
        <dbReference type="PROSITE" id="PS50965"/>
    </source>
</evidence>
<evidence type="ECO:0000256" key="1">
    <source>
        <dbReference type="SAM" id="Phobius"/>
    </source>
</evidence>
<dbReference type="Proteomes" id="UP000319980">
    <property type="component" value="Unassembled WGS sequence"/>
</dbReference>
<sequence length="297" mass="33553">MNWQLFIGHAVFLGSLLITMIIILAFKFLRRKRQRRSPLHGKTIGNLPGQQLLERIDKASEETGFGVDLMILALPMLFLIWATLRINWTQVRFGAVELIFVVGWLLFFGYGFRQYQHHSKLREQARDGLLAERVTGLQLNRLVAHGCLVLHDLPCGEYNIDHIVIAPRGVYAVETKSFRKPKQVNPGTPAKVEFDGDALKFPDFSTRSPIEQSRRQAKSLAGILRDVLGDSVRVDPAVALPGWWVEKTETGKVSDVFVFTPMGRGCEWFTYGDEIIPTAKRNLIAQALATKYPPIAQ</sequence>
<dbReference type="InterPro" id="IPR011528">
    <property type="entry name" value="NERD"/>
</dbReference>
<dbReference type="AlphaFoldDB" id="A0A5C5TYW6"/>
<keyword evidence="1" id="KW-0812">Transmembrane</keyword>
<dbReference type="PROSITE" id="PS50965">
    <property type="entry name" value="NERD"/>
    <property type="match status" value="1"/>
</dbReference>
<gene>
    <name evidence="3" type="ORF">FQY83_14175</name>
</gene>
<dbReference type="Pfam" id="PF08378">
    <property type="entry name" value="NERD"/>
    <property type="match status" value="1"/>
</dbReference>
<evidence type="ECO:0000313" key="4">
    <source>
        <dbReference type="Proteomes" id="UP000319980"/>
    </source>
</evidence>
<dbReference type="OrthoDB" id="572185at2"/>
<comment type="caution">
    <text evidence="3">The sequence shown here is derived from an EMBL/GenBank/DDBJ whole genome shotgun (WGS) entry which is preliminary data.</text>
</comment>
<accession>A0A5C5TYW6</accession>
<proteinExistence type="predicted"/>
<keyword evidence="1" id="KW-1133">Transmembrane helix</keyword>
<feature type="transmembrane region" description="Helical" evidence="1">
    <location>
        <begin position="65"/>
        <end position="84"/>
    </location>
</feature>
<reference evidence="3 4" key="1">
    <citation type="journal article" date="2008" name="Int. J. Syst. Evol. Microbiol.">
        <title>Luteimonas marina sp. nov., isolated from seawater.</title>
        <authorList>
            <person name="Baik K.S."/>
            <person name="Park S.C."/>
            <person name="Kim M.S."/>
            <person name="Kim E.M."/>
            <person name="Park C."/>
            <person name="Chun J."/>
            <person name="Seong C.N."/>
        </authorList>
    </citation>
    <scope>NUCLEOTIDE SEQUENCE [LARGE SCALE GENOMIC DNA]</scope>
    <source>
        <strain evidence="3 4">FR1330</strain>
    </source>
</reference>
<protein>
    <submittedName>
        <fullName evidence="3">NERD domain-containing protein</fullName>
    </submittedName>
</protein>
<dbReference type="RefSeq" id="WP_146388628.1">
    <property type="nucleotide sequence ID" value="NZ_VOHK01000006.1"/>
</dbReference>
<feature type="transmembrane region" description="Helical" evidence="1">
    <location>
        <begin position="6"/>
        <end position="29"/>
    </location>
</feature>
<name>A0A5C5TYW6_9GAMM</name>
<dbReference type="EMBL" id="VOHK01000006">
    <property type="protein sequence ID" value="TWT18522.1"/>
    <property type="molecule type" value="Genomic_DNA"/>
</dbReference>
<feature type="transmembrane region" description="Helical" evidence="1">
    <location>
        <begin position="90"/>
        <end position="112"/>
    </location>
</feature>
<organism evidence="3 4">
    <name type="scientific">Luteimonas marina</name>
    <dbReference type="NCBI Taxonomy" id="488485"/>
    <lineage>
        <taxon>Bacteria</taxon>
        <taxon>Pseudomonadati</taxon>
        <taxon>Pseudomonadota</taxon>
        <taxon>Gammaproteobacteria</taxon>
        <taxon>Lysobacterales</taxon>
        <taxon>Lysobacteraceae</taxon>
        <taxon>Luteimonas</taxon>
    </lineage>
</organism>
<keyword evidence="1" id="KW-0472">Membrane</keyword>
<keyword evidence="4" id="KW-1185">Reference proteome</keyword>
<feature type="domain" description="NERD" evidence="2">
    <location>
        <begin position="127"/>
        <end position="247"/>
    </location>
</feature>